<dbReference type="AlphaFoldDB" id="A0AA35T3L9"/>
<evidence type="ECO:0000256" key="1">
    <source>
        <dbReference type="SAM" id="MobiDB-lite"/>
    </source>
</evidence>
<name>A0AA35T3L9_GEOBA</name>
<feature type="compositionally biased region" description="Low complexity" evidence="1">
    <location>
        <begin position="28"/>
        <end position="37"/>
    </location>
</feature>
<comment type="caution">
    <text evidence="2">The sequence shown here is derived from an EMBL/GenBank/DDBJ whole genome shotgun (WGS) entry which is preliminary data.</text>
</comment>
<feature type="region of interest" description="Disordered" evidence="1">
    <location>
        <begin position="1"/>
        <end position="74"/>
    </location>
</feature>
<organism evidence="2 3">
    <name type="scientific">Geodia barretti</name>
    <name type="common">Barrett's horny sponge</name>
    <dbReference type="NCBI Taxonomy" id="519541"/>
    <lineage>
        <taxon>Eukaryota</taxon>
        <taxon>Metazoa</taxon>
        <taxon>Porifera</taxon>
        <taxon>Demospongiae</taxon>
        <taxon>Heteroscleromorpha</taxon>
        <taxon>Tetractinellida</taxon>
        <taxon>Astrophorina</taxon>
        <taxon>Geodiidae</taxon>
        <taxon>Geodia</taxon>
    </lineage>
</organism>
<evidence type="ECO:0000313" key="2">
    <source>
        <dbReference type="EMBL" id="CAI8040141.1"/>
    </source>
</evidence>
<accession>A0AA35T3L9</accession>
<feature type="compositionally biased region" description="Basic and acidic residues" evidence="1">
    <location>
        <begin position="11"/>
        <end position="23"/>
    </location>
</feature>
<proteinExistence type="predicted"/>
<protein>
    <submittedName>
        <fullName evidence="2">Uncharacterized protein</fullName>
    </submittedName>
</protein>
<reference evidence="2" key="1">
    <citation type="submission" date="2023-03" db="EMBL/GenBank/DDBJ databases">
        <authorList>
            <person name="Steffen K."/>
            <person name="Cardenas P."/>
        </authorList>
    </citation>
    <scope>NUCLEOTIDE SEQUENCE</scope>
</reference>
<dbReference type="EMBL" id="CASHTH010003085">
    <property type="protein sequence ID" value="CAI8040141.1"/>
    <property type="molecule type" value="Genomic_DNA"/>
</dbReference>
<gene>
    <name evidence="2" type="ORF">GBAR_LOCUS22364</name>
</gene>
<keyword evidence="3" id="KW-1185">Reference proteome</keyword>
<feature type="compositionally biased region" description="Basic and acidic residues" evidence="1">
    <location>
        <begin position="64"/>
        <end position="74"/>
    </location>
</feature>
<evidence type="ECO:0000313" key="3">
    <source>
        <dbReference type="Proteomes" id="UP001174909"/>
    </source>
</evidence>
<dbReference type="Proteomes" id="UP001174909">
    <property type="component" value="Unassembled WGS sequence"/>
</dbReference>
<sequence>MSTTAKPQEISARKDPGAPRERGPATVSSPGSRQQQSRGKKRSHPRDAMDDAPPNVKLPTAEALSEKDRTDEEA</sequence>